<dbReference type="Pfam" id="PF02311">
    <property type="entry name" value="AraC_binding"/>
    <property type="match status" value="1"/>
</dbReference>
<dbReference type="PROSITE" id="PS00041">
    <property type="entry name" value="HTH_ARAC_FAMILY_1"/>
    <property type="match status" value="1"/>
</dbReference>
<dbReference type="InterPro" id="IPR009057">
    <property type="entry name" value="Homeodomain-like_sf"/>
</dbReference>
<dbReference type="GO" id="GO:0003700">
    <property type="term" value="F:DNA-binding transcription factor activity"/>
    <property type="evidence" value="ECO:0007669"/>
    <property type="project" value="InterPro"/>
</dbReference>
<name>A0A927CJD4_9BACL</name>
<comment type="caution">
    <text evidence="5">The sequence shown here is derived from an EMBL/GenBank/DDBJ whole genome shotgun (WGS) entry which is preliminary data.</text>
</comment>
<protein>
    <submittedName>
        <fullName evidence="5">AraC family transcriptional regulator</fullName>
    </submittedName>
</protein>
<dbReference type="InterPro" id="IPR018060">
    <property type="entry name" value="HTH_AraC"/>
</dbReference>
<dbReference type="Proteomes" id="UP000632125">
    <property type="component" value="Unassembled WGS sequence"/>
</dbReference>
<dbReference type="Gene3D" id="1.10.10.60">
    <property type="entry name" value="Homeodomain-like"/>
    <property type="match status" value="2"/>
</dbReference>
<feature type="domain" description="HTH araC/xylS-type" evidence="4">
    <location>
        <begin position="169"/>
        <end position="271"/>
    </location>
</feature>
<dbReference type="Pfam" id="PF12833">
    <property type="entry name" value="HTH_18"/>
    <property type="match status" value="1"/>
</dbReference>
<dbReference type="InterPro" id="IPR018062">
    <property type="entry name" value="HTH_AraC-typ_CS"/>
</dbReference>
<evidence type="ECO:0000256" key="3">
    <source>
        <dbReference type="ARBA" id="ARBA00023163"/>
    </source>
</evidence>
<evidence type="ECO:0000256" key="1">
    <source>
        <dbReference type="ARBA" id="ARBA00023015"/>
    </source>
</evidence>
<evidence type="ECO:0000313" key="6">
    <source>
        <dbReference type="Proteomes" id="UP000632125"/>
    </source>
</evidence>
<dbReference type="PANTHER" id="PTHR43280:SF2">
    <property type="entry name" value="HTH-TYPE TRANSCRIPTIONAL REGULATOR EXSA"/>
    <property type="match status" value="1"/>
</dbReference>
<dbReference type="RefSeq" id="WP_190859913.1">
    <property type="nucleotide sequence ID" value="NZ_JACXIY010000010.1"/>
</dbReference>
<dbReference type="InterPro" id="IPR037923">
    <property type="entry name" value="HTH-like"/>
</dbReference>
<keyword evidence="3" id="KW-0804">Transcription</keyword>
<accession>A0A927CJD4</accession>
<evidence type="ECO:0000256" key="2">
    <source>
        <dbReference type="ARBA" id="ARBA00023125"/>
    </source>
</evidence>
<keyword evidence="1" id="KW-0805">Transcription regulation</keyword>
<dbReference type="AlphaFoldDB" id="A0A927CJD4"/>
<evidence type="ECO:0000259" key="4">
    <source>
        <dbReference type="PROSITE" id="PS01124"/>
    </source>
</evidence>
<reference evidence="5" key="1">
    <citation type="submission" date="2020-09" db="EMBL/GenBank/DDBJ databases">
        <title>A novel bacterium of genus Paenibacillus, isolated from South China Sea.</title>
        <authorList>
            <person name="Huang H."/>
            <person name="Mo K."/>
            <person name="Hu Y."/>
        </authorList>
    </citation>
    <scope>NUCLEOTIDE SEQUENCE</scope>
    <source>
        <strain evidence="5">IB182493</strain>
    </source>
</reference>
<dbReference type="EMBL" id="JACXIY010000010">
    <property type="protein sequence ID" value="MBD2868545.1"/>
    <property type="molecule type" value="Genomic_DNA"/>
</dbReference>
<keyword evidence="2" id="KW-0238">DNA-binding</keyword>
<dbReference type="Gene3D" id="2.60.120.10">
    <property type="entry name" value="Jelly Rolls"/>
    <property type="match status" value="1"/>
</dbReference>
<dbReference type="PROSITE" id="PS01124">
    <property type="entry name" value="HTH_ARAC_FAMILY_2"/>
    <property type="match status" value="1"/>
</dbReference>
<evidence type="ECO:0000313" key="5">
    <source>
        <dbReference type="EMBL" id="MBD2868545.1"/>
    </source>
</evidence>
<proteinExistence type="predicted"/>
<dbReference type="InterPro" id="IPR014710">
    <property type="entry name" value="RmlC-like_jellyroll"/>
</dbReference>
<keyword evidence="6" id="KW-1185">Reference proteome</keyword>
<dbReference type="SUPFAM" id="SSF46689">
    <property type="entry name" value="Homeodomain-like"/>
    <property type="match status" value="2"/>
</dbReference>
<dbReference type="SUPFAM" id="SSF51215">
    <property type="entry name" value="Regulatory protein AraC"/>
    <property type="match status" value="1"/>
</dbReference>
<dbReference type="InterPro" id="IPR020449">
    <property type="entry name" value="Tscrpt_reg_AraC-type_HTH"/>
</dbReference>
<dbReference type="PANTHER" id="PTHR43280">
    <property type="entry name" value="ARAC-FAMILY TRANSCRIPTIONAL REGULATOR"/>
    <property type="match status" value="1"/>
</dbReference>
<dbReference type="GO" id="GO:0043565">
    <property type="term" value="F:sequence-specific DNA binding"/>
    <property type="evidence" value="ECO:0007669"/>
    <property type="project" value="InterPro"/>
</dbReference>
<dbReference type="SMART" id="SM00342">
    <property type="entry name" value="HTH_ARAC"/>
    <property type="match status" value="1"/>
</dbReference>
<dbReference type="InterPro" id="IPR003313">
    <property type="entry name" value="AraC-bd"/>
</dbReference>
<organism evidence="5 6">
    <name type="scientific">Paenibacillus arenilitoris</name>
    <dbReference type="NCBI Taxonomy" id="2772299"/>
    <lineage>
        <taxon>Bacteria</taxon>
        <taxon>Bacillati</taxon>
        <taxon>Bacillota</taxon>
        <taxon>Bacilli</taxon>
        <taxon>Bacillales</taxon>
        <taxon>Paenibacillaceae</taxon>
        <taxon>Paenibacillus</taxon>
    </lineage>
</organism>
<gene>
    <name evidence="5" type="ORF">IDH41_08145</name>
</gene>
<dbReference type="PRINTS" id="PR00032">
    <property type="entry name" value="HTHARAC"/>
</dbReference>
<sequence length="278" mass="32034">MNYNIIDSRNCGKAKCEIGWNWHPGPMPDYDLWCALQGSGVMNINGRSYPIRRGACFLVHPGDVPLAEQHPEDRLTVIYIHFKLQPRPGNAGETTDNRIAELFPERVVYFNEIYELERLLNQLLGATVHPDDWKDMEFDSLIKLLLIMMHRERKQQLAASGLSLSMKQRQAVKLVMQRIREDGWQGRPYEELADMVGLTPGYLAKLFKQYAGLSMKEYMTKVRLERAKHLLVETSMNVSQVSEALGYSSVFLFSKQFKKYFGLPPSSLQHSRMEAKPH</sequence>